<dbReference type="Proteomes" id="UP000781932">
    <property type="component" value="Unassembled WGS sequence"/>
</dbReference>
<organism evidence="2 3">
    <name type="scientific">Colletotrichum karsti</name>
    <dbReference type="NCBI Taxonomy" id="1095194"/>
    <lineage>
        <taxon>Eukaryota</taxon>
        <taxon>Fungi</taxon>
        <taxon>Dikarya</taxon>
        <taxon>Ascomycota</taxon>
        <taxon>Pezizomycotina</taxon>
        <taxon>Sordariomycetes</taxon>
        <taxon>Hypocreomycetidae</taxon>
        <taxon>Glomerellales</taxon>
        <taxon>Glomerellaceae</taxon>
        <taxon>Colletotrichum</taxon>
        <taxon>Colletotrichum boninense species complex</taxon>
    </lineage>
</organism>
<dbReference type="GeneID" id="62159673"/>
<dbReference type="OrthoDB" id="4847120at2759"/>
<name>A0A9P6I8N0_9PEZI</name>
<dbReference type="RefSeq" id="XP_038747849.1">
    <property type="nucleotide sequence ID" value="XM_038886599.1"/>
</dbReference>
<evidence type="ECO:0000313" key="2">
    <source>
        <dbReference type="EMBL" id="KAF9878388.1"/>
    </source>
</evidence>
<feature type="region of interest" description="Disordered" evidence="1">
    <location>
        <begin position="447"/>
        <end position="471"/>
    </location>
</feature>
<feature type="compositionally biased region" description="Polar residues" evidence="1">
    <location>
        <begin position="459"/>
        <end position="471"/>
    </location>
</feature>
<reference evidence="2" key="1">
    <citation type="submission" date="2020-03" db="EMBL/GenBank/DDBJ databases">
        <authorList>
            <person name="He L."/>
        </authorList>
    </citation>
    <scope>NUCLEOTIDE SEQUENCE</scope>
    <source>
        <strain evidence="2">CkLH20</strain>
    </source>
</reference>
<proteinExistence type="predicted"/>
<dbReference type="AlphaFoldDB" id="A0A9P6I8N0"/>
<protein>
    <submittedName>
        <fullName evidence="2">Uncharacterized protein</fullName>
    </submittedName>
</protein>
<evidence type="ECO:0000313" key="3">
    <source>
        <dbReference type="Proteomes" id="UP000781932"/>
    </source>
</evidence>
<gene>
    <name evidence="2" type="ORF">CkaCkLH20_03880</name>
</gene>
<evidence type="ECO:0000256" key="1">
    <source>
        <dbReference type="SAM" id="MobiDB-lite"/>
    </source>
</evidence>
<accession>A0A9P6I8N0</accession>
<reference evidence="2" key="2">
    <citation type="submission" date="2020-11" db="EMBL/GenBank/DDBJ databases">
        <title>Whole genome sequencing of Colletotrichum sp.</title>
        <authorList>
            <person name="Li H."/>
        </authorList>
    </citation>
    <scope>NUCLEOTIDE SEQUENCE</scope>
    <source>
        <strain evidence="2">CkLH20</strain>
    </source>
</reference>
<dbReference type="EMBL" id="JAATWM020000010">
    <property type="protein sequence ID" value="KAF9878388.1"/>
    <property type="molecule type" value="Genomic_DNA"/>
</dbReference>
<sequence length="471" mass="51173">MLFNCRARQQPPPAPPRAHCMYVGCTRHAVKCEQKAKGNRPLQSLYCKDHACRQRTGDLMCPNAKESSMTKFCSDHRRCQSESCSNTRVCADTSQDWPYCQKHTCSLPGCHQKRSAVSQMCVFHTPLCLIPGCGHPRTECGMYCPSHSCRDRDCNDVINGGHWCTDHRVCKAEGCEQMRAVTAGARFEEVCWQHLPTACLKTGCPETVTGGIRFCVQHRCMYPPCREAKDNAQDKTRLYCVSHTCHHASCPQPTSNPSKPSKALYCITHTCTSSACSHPSKPSSAHCALHACLHPSCPSPRTSDPLVVPGAQFCLAHECRVEGCHGPGGASGGNCDAAHSCSIPGCPVPRSTGSPCCVMHATVMAQDAAKTFGVNAPQQPPSSTGATAAGPTYLSQVEETLGQRLRAERERHMEEMRLEENLRPWEAAARACGVGLEIRGRRGRGERVRSCDSGYVGSPSVSDGSNCTYVS</sequence>
<keyword evidence="3" id="KW-1185">Reference proteome</keyword>
<comment type="caution">
    <text evidence="2">The sequence shown here is derived from an EMBL/GenBank/DDBJ whole genome shotgun (WGS) entry which is preliminary data.</text>
</comment>